<dbReference type="Gene3D" id="3.40.50.720">
    <property type="entry name" value="NAD(P)-binding Rossmann-like Domain"/>
    <property type="match status" value="1"/>
</dbReference>
<dbReference type="EMBL" id="BAAAYX010000009">
    <property type="protein sequence ID" value="GAA3705496.1"/>
    <property type="molecule type" value="Genomic_DNA"/>
</dbReference>
<dbReference type="InterPro" id="IPR036291">
    <property type="entry name" value="NAD(P)-bd_dom_sf"/>
</dbReference>
<dbReference type="SUPFAM" id="SSF51735">
    <property type="entry name" value="NAD(P)-binding Rossmann-fold domains"/>
    <property type="match status" value="1"/>
</dbReference>
<protein>
    <submittedName>
        <fullName evidence="4">Gfo/Idh/MocA family oxidoreductase</fullName>
    </submittedName>
</protein>
<dbReference type="Gene3D" id="3.30.360.10">
    <property type="entry name" value="Dihydrodipicolinate Reductase, domain 2"/>
    <property type="match status" value="1"/>
</dbReference>
<evidence type="ECO:0000259" key="2">
    <source>
        <dbReference type="Pfam" id="PF01408"/>
    </source>
</evidence>
<keyword evidence="1" id="KW-0560">Oxidoreductase</keyword>
<sequence>MTESLGVAHPGVGLISVGWMGKLHTRAYQAVPLTYPELGIAPRLVAAADTEPSRAQYAVDVLGYATGTTDYREVLANPEVDVVSICAPNFLHAEMGVAAAEAGKHFWIEKPVGRGLDEARDVARAADAAGVVTTVGFNYRHAPAVEHIRELVANGRLGRITNVRCVFFAGYSADPRGALSWRFQRAYAGSGVLGDLGSHAVDLCTYLVGPVSDVTALTSTVHTRRPILPMGSGTHFAVLEGGEQGDVENEDYVASLLRFGGSGPGAGAVGTLESSRVAVGPDCRYGIEIYGTEGSVSWDFERLNELKVFSGRGASELGYVTVNANPTYGDFGRFQPGAGCSMGFDDLKTIEAKKFLAAVAGTAHDNSTIADAVASAAFVSAAEESAASGQWVALPSVPGSTAAGSPGAAGDPAPVG</sequence>
<evidence type="ECO:0000313" key="5">
    <source>
        <dbReference type="Proteomes" id="UP001500051"/>
    </source>
</evidence>
<comment type="caution">
    <text evidence="4">The sequence shown here is derived from an EMBL/GenBank/DDBJ whole genome shotgun (WGS) entry which is preliminary data.</text>
</comment>
<dbReference type="RefSeq" id="WP_344812577.1">
    <property type="nucleotide sequence ID" value="NZ_BAAAYX010000009.1"/>
</dbReference>
<evidence type="ECO:0000259" key="3">
    <source>
        <dbReference type="Pfam" id="PF22725"/>
    </source>
</evidence>
<dbReference type="Pfam" id="PF22725">
    <property type="entry name" value="GFO_IDH_MocA_C3"/>
    <property type="match status" value="1"/>
</dbReference>
<name>A0ABP7DJZ6_9ACTN</name>
<reference evidence="5" key="1">
    <citation type="journal article" date="2019" name="Int. J. Syst. Evol. Microbiol.">
        <title>The Global Catalogue of Microorganisms (GCM) 10K type strain sequencing project: providing services to taxonomists for standard genome sequencing and annotation.</title>
        <authorList>
            <consortium name="The Broad Institute Genomics Platform"/>
            <consortium name="The Broad Institute Genome Sequencing Center for Infectious Disease"/>
            <person name="Wu L."/>
            <person name="Ma J."/>
        </authorList>
    </citation>
    <scope>NUCLEOTIDE SEQUENCE [LARGE SCALE GENOMIC DNA]</scope>
    <source>
        <strain evidence="5">JCM 16548</strain>
    </source>
</reference>
<feature type="domain" description="GFO/IDH/MocA-like oxidoreductase" evidence="3">
    <location>
        <begin position="146"/>
        <end position="296"/>
    </location>
</feature>
<dbReference type="InterPro" id="IPR055170">
    <property type="entry name" value="GFO_IDH_MocA-like_dom"/>
</dbReference>
<feature type="domain" description="Gfo/Idh/MocA-like oxidoreductase N-terminal" evidence="2">
    <location>
        <begin position="12"/>
        <end position="137"/>
    </location>
</feature>
<keyword evidence="5" id="KW-1185">Reference proteome</keyword>
<dbReference type="InterPro" id="IPR050463">
    <property type="entry name" value="Gfo/Idh/MocA_oxidrdct_glycsds"/>
</dbReference>
<dbReference type="SUPFAM" id="SSF55347">
    <property type="entry name" value="Glyceraldehyde-3-phosphate dehydrogenase-like, C-terminal domain"/>
    <property type="match status" value="1"/>
</dbReference>
<proteinExistence type="predicted"/>
<gene>
    <name evidence="4" type="ORF">GCM10022204_23770</name>
</gene>
<dbReference type="Pfam" id="PF01408">
    <property type="entry name" value="GFO_IDH_MocA"/>
    <property type="match status" value="1"/>
</dbReference>
<accession>A0ABP7DJZ6</accession>
<organism evidence="4 5">
    <name type="scientific">Microlunatus aurantiacus</name>
    <dbReference type="NCBI Taxonomy" id="446786"/>
    <lineage>
        <taxon>Bacteria</taxon>
        <taxon>Bacillati</taxon>
        <taxon>Actinomycetota</taxon>
        <taxon>Actinomycetes</taxon>
        <taxon>Propionibacteriales</taxon>
        <taxon>Propionibacteriaceae</taxon>
        <taxon>Microlunatus</taxon>
    </lineage>
</organism>
<dbReference type="PANTHER" id="PTHR43818:SF11">
    <property type="entry name" value="BCDNA.GH03377"/>
    <property type="match status" value="1"/>
</dbReference>
<dbReference type="Proteomes" id="UP001500051">
    <property type="component" value="Unassembled WGS sequence"/>
</dbReference>
<dbReference type="InterPro" id="IPR000683">
    <property type="entry name" value="Gfo/Idh/MocA-like_OxRdtase_N"/>
</dbReference>
<evidence type="ECO:0000256" key="1">
    <source>
        <dbReference type="ARBA" id="ARBA00023002"/>
    </source>
</evidence>
<evidence type="ECO:0000313" key="4">
    <source>
        <dbReference type="EMBL" id="GAA3705496.1"/>
    </source>
</evidence>
<dbReference type="PANTHER" id="PTHR43818">
    <property type="entry name" value="BCDNA.GH03377"/>
    <property type="match status" value="1"/>
</dbReference>